<dbReference type="Proteomes" id="UP000324800">
    <property type="component" value="Unassembled WGS sequence"/>
</dbReference>
<organism evidence="1 2">
    <name type="scientific">Streblomastix strix</name>
    <dbReference type="NCBI Taxonomy" id="222440"/>
    <lineage>
        <taxon>Eukaryota</taxon>
        <taxon>Metamonada</taxon>
        <taxon>Preaxostyla</taxon>
        <taxon>Oxymonadida</taxon>
        <taxon>Streblomastigidae</taxon>
        <taxon>Streblomastix</taxon>
    </lineage>
</organism>
<dbReference type="AlphaFoldDB" id="A0A5J4VC18"/>
<proteinExistence type="predicted"/>
<accession>A0A5J4VC18</accession>
<sequence>SLFTSYRELAAQGFDGRTINVFTHHILDSKMNQQFYIFAVNREQDSIASALVKNHGVKQATQIISKQRGGARVSEVEGLQQSSLGDYLFNFCY</sequence>
<evidence type="ECO:0000313" key="2">
    <source>
        <dbReference type="Proteomes" id="UP000324800"/>
    </source>
</evidence>
<reference evidence="1 2" key="1">
    <citation type="submission" date="2019-03" db="EMBL/GenBank/DDBJ databases">
        <title>Single cell metagenomics reveals metabolic interactions within the superorganism composed of flagellate Streblomastix strix and complex community of Bacteroidetes bacteria on its surface.</title>
        <authorList>
            <person name="Treitli S.C."/>
            <person name="Kolisko M."/>
            <person name="Husnik F."/>
            <person name="Keeling P."/>
            <person name="Hampl V."/>
        </authorList>
    </citation>
    <scope>NUCLEOTIDE SEQUENCE [LARGE SCALE GENOMIC DNA]</scope>
    <source>
        <strain evidence="1">ST1C</strain>
    </source>
</reference>
<dbReference type="EMBL" id="SNRW01008203">
    <property type="protein sequence ID" value="KAA6379904.1"/>
    <property type="molecule type" value="Genomic_DNA"/>
</dbReference>
<comment type="caution">
    <text evidence="1">The sequence shown here is derived from an EMBL/GenBank/DDBJ whole genome shotgun (WGS) entry which is preliminary data.</text>
</comment>
<name>A0A5J4VC18_9EUKA</name>
<protein>
    <submittedName>
        <fullName evidence="1">Uncharacterized protein</fullName>
    </submittedName>
</protein>
<gene>
    <name evidence="1" type="ORF">EZS28_024568</name>
</gene>
<evidence type="ECO:0000313" key="1">
    <source>
        <dbReference type="EMBL" id="KAA6379904.1"/>
    </source>
</evidence>
<feature type="non-terminal residue" evidence="1">
    <location>
        <position position="1"/>
    </location>
</feature>